<reference evidence="2 3" key="1">
    <citation type="submission" date="2020-04" db="EMBL/GenBank/DDBJ databases">
        <title>Whole-genome sequencing of Vibrio spp. from China reveals different genetic environments of blaCTX-M-14 among diverse lineages.</title>
        <authorList>
            <person name="Zheng Z."/>
            <person name="Ye L."/>
            <person name="Chen S."/>
        </authorList>
    </citation>
    <scope>NUCLEOTIDE SEQUENCE [LARGE SCALE GENOMIC DNA]</scope>
    <source>
        <strain evidence="2 3">Vb0574</strain>
    </source>
</reference>
<keyword evidence="1" id="KW-1133">Transmembrane helix</keyword>
<protein>
    <submittedName>
        <fullName evidence="2">Uncharacterized protein</fullName>
    </submittedName>
</protein>
<dbReference type="AlphaFoldDB" id="A0A7Y0S8M4"/>
<accession>A0A7Y0S8M4</accession>
<dbReference type="EMBL" id="JABCLD010001991">
    <property type="protein sequence ID" value="NMU28402.1"/>
    <property type="molecule type" value="Genomic_DNA"/>
</dbReference>
<evidence type="ECO:0000313" key="2">
    <source>
        <dbReference type="EMBL" id="NMU28402.1"/>
    </source>
</evidence>
<name>A0A7Y0S8M4_VIBPH</name>
<organism evidence="2 3">
    <name type="scientific">Vibrio parahaemolyticus</name>
    <dbReference type="NCBI Taxonomy" id="670"/>
    <lineage>
        <taxon>Bacteria</taxon>
        <taxon>Pseudomonadati</taxon>
        <taxon>Pseudomonadota</taxon>
        <taxon>Gammaproteobacteria</taxon>
        <taxon>Vibrionales</taxon>
        <taxon>Vibrionaceae</taxon>
        <taxon>Vibrio</taxon>
    </lineage>
</organism>
<evidence type="ECO:0000313" key="3">
    <source>
        <dbReference type="Proteomes" id="UP000555836"/>
    </source>
</evidence>
<comment type="caution">
    <text evidence="2">The sequence shown here is derived from an EMBL/GenBank/DDBJ whole genome shotgun (WGS) entry which is preliminary data.</text>
</comment>
<gene>
    <name evidence="2" type="ORF">HKB21_22595</name>
</gene>
<feature type="non-terminal residue" evidence="2">
    <location>
        <position position="73"/>
    </location>
</feature>
<keyword evidence="1" id="KW-0472">Membrane</keyword>
<sequence length="73" mass="8297">MTNKNEDKTLKEAMQSVGNIKVSSVKKSVRISVHFLWKLSVFAFIGFCIIAVFKLITRDVLFDYDGKLELDAV</sequence>
<proteinExistence type="predicted"/>
<dbReference type="Proteomes" id="UP000555836">
    <property type="component" value="Unassembled WGS sequence"/>
</dbReference>
<evidence type="ECO:0000256" key="1">
    <source>
        <dbReference type="SAM" id="Phobius"/>
    </source>
</evidence>
<feature type="transmembrane region" description="Helical" evidence="1">
    <location>
        <begin position="35"/>
        <end position="56"/>
    </location>
</feature>
<keyword evidence="1" id="KW-0812">Transmembrane</keyword>